<feature type="region of interest" description="Disordered" evidence="6">
    <location>
        <begin position="132"/>
        <end position="162"/>
    </location>
</feature>
<gene>
    <name evidence="8" type="ORF">VTK73DRAFT_1220</name>
</gene>
<evidence type="ECO:0000256" key="2">
    <source>
        <dbReference type="ARBA" id="ARBA00007581"/>
    </source>
</evidence>
<feature type="domain" description="Extradiol ring-cleavage dioxygenase class III enzyme subunit B" evidence="7">
    <location>
        <begin position="34"/>
        <end position="141"/>
    </location>
</feature>
<dbReference type="PANTHER" id="PTHR30096">
    <property type="entry name" value="4,5-DOPA DIOXYGENASE EXTRADIOL-LIKE PROTEIN"/>
    <property type="match status" value="1"/>
</dbReference>
<dbReference type="InterPro" id="IPR014436">
    <property type="entry name" value="Extradiol_dOase_DODA"/>
</dbReference>
<protein>
    <recommendedName>
        <fullName evidence="7">Extradiol ring-cleavage dioxygenase class III enzyme subunit B domain-containing protein</fullName>
    </recommendedName>
</protein>
<feature type="compositionally biased region" description="Basic residues" evidence="6">
    <location>
        <begin position="152"/>
        <end position="162"/>
    </location>
</feature>
<evidence type="ECO:0000256" key="3">
    <source>
        <dbReference type="ARBA" id="ARBA00022723"/>
    </source>
</evidence>
<accession>A0ABR3VTU2</accession>
<comment type="caution">
    <text evidence="8">The sequence shown here is derived from an EMBL/GenBank/DDBJ whole genome shotgun (WGS) entry which is preliminary data.</text>
</comment>
<keyword evidence="4" id="KW-0862">Zinc</keyword>
<proteinExistence type="inferred from homology"/>
<sequence>MASALSICRVTTHVLPLISSALLHTCPVMPRAPAIALSHGGGPMPVLGDETHRDITASLSHRVPQILKLGTPEAPRAIVLVTAHWSTDRPTISSGKKHDLYYDYGGFPPASYQLKYDAPGSPEVAEEIRQAMEKEGLDPVLNERRGKSPRKEKVKKNEKRRK</sequence>
<feature type="compositionally biased region" description="Basic and acidic residues" evidence="6">
    <location>
        <begin position="132"/>
        <end position="151"/>
    </location>
</feature>
<keyword evidence="5" id="KW-0560">Oxidoreductase</keyword>
<dbReference type="CDD" id="cd07363">
    <property type="entry name" value="45_DOPA_Dioxygenase"/>
    <property type="match status" value="1"/>
</dbReference>
<evidence type="ECO:0000256" key="4">
    <source>
        <dbReference type="ARBA" id="ARBA00022833"/>
    </source>
</evidence>
<keyword evidence="3" id="KW-0479">Metal-binding</keyword>
<dbReference type="EMBL" id="JAZHXJ010001298">
    <property type="protein sequence ID" value="KAL1845051.1"/>
    <property type="molecule type" value="Genomic_DNA"/>
</dbReference>
<evidence type="ECO:0000259" key="7">
    <source>
        <dbReference type="Pfam" id="PF02900"/>
    </source>
</evidence>
<dbReference type="SUPFAM" id="SSF53213">
    <property type="entry name" value="LigB-like"/>
    <property type="match status" value="1"/>
</dbReference>
<comment type="cofactor">
    <cofactor evidence="1">
        <name>Zn(2+)</name>
        <dbReference type="ChEBI" id="CHEBI:29105"/>
    </cofactor>
</comment>
<evidence type="ECO:0000256" key="1">
    <source>
        <dbReference type="ARBA" id="ARBA00001947"/>
    </source>
</evidence>
<dbReference type="PANTHER" id="PTHR30096:SF0">
    <property type="entry name" value="4,5-DOPA DIOXYGENASE EXTRADIOL-LIKE PROTEIN"/>
    <property type="match status" value="1"/>
</dbReference>
<evidence type="ECO:0000256" key="6">
    <source>
        <dbReference type="SAM" id="MobiDB-lite"/>
    </source>
</evidence>
<dbReference type="Gene3D" id="3.40.830.10">
    <property type="entry name" value="LigB-like"/>
    <property type="match status" value="1"/>
</dbReference>
<reference evidence="8 9" key="1">
    <citation type="journal article" date="2024" name="Commun. Biol.">
        <title>Comparative genomic analysis of thermophilic fungi reveals convergent evolutionary adaptations and gene losses.</title>
        <authorList>
            <person name="Steindorff A.S."/>
            <person name="Aguilar-Pontes M.V."/>
            <person name="Robinson A.J."/>
            <person name="Andreopoulos B."/>
            <person name="LaButti K."/>
            <person name="Kuo A."/>
            <person name="Mondo S."/>
            <person name="Riley R."/>
            <person name="Otillar R."/>
            <person name="Haridas S."/>
            <person name="Lipzen A."/>
            <person name="Grimwood J."/>
            <person name="Schmutz J."/>
            <person name="Clum A."/>
            <person name="Reid I.D."/>
            <person name="Moisan M.C."/>
            <person name="Butler G."/>
            <person name="Nguyen T.T.M."/>
            <person name="Dewar K."/>
            <person name="Conant G."/>
            <person name="Drula E."/>
            <person name="Henrissat B."/>
            <person name="Hansel C."/>
            <person name="Singer S."/>
            <person name="Hutchinson M.I."/>
            <person name="de Vries R.P."/>
            <person name="Natvig D.O."/>
            <person name="Powell A.J."/>
            <person name="Tsang A."/>
            <person name="Grigoriev I.V."/>
        </authorList>
    </citation>
    <scope>NUCLEOTIDE SEQUENCE [LARGE SCALE GENOMIC DNA]</scope>
    <source>
        <strain evidence="8 9">ATCC 24622</strain>
    </source>
</reference>
<evidence type="ECO:0000256" key="5">
    <source>
        <dbReference type="ARBA" id="ARBA00023002"/>
    </source>
</evidence>
<evidence type="ECO:0000313" key="8">
    <source>
        <dbReference type="EMBL" id="KAL1845051.1"/>
    </source>
</evidence>
<evidence type="ECO:0000313" key="9">
    <source>
        <dbReference type="Proteomes" id="UP001586593"/>
    </source>
</evidence>
<dbReference type="InterPro" id="IPR004183">
    <property type="entry name" value="Xdiol_dOase_suB"/>
</dbReference>
<comment type="similarity">
    <text evidence="2">Belongs to the DODA-type extradiol aromatic ring-opening dioxygenase family.</text>
</comment>
<name>A0ABR3VTU2_9PEZI</name>
<dbReference type="Proteomes" id="UP001586593">
    <property type="component" value="Unassembled WGS sequence"/>
</dbReference>
<keyword evidence="9" id="KW-1185">Reference proteome</keyword>
<organism evidence="8 9">
    <name type="scientific">Phialemonium thermophilum</name>
    <dbReference type="NCBI Taxonomy" id="223376"/>
    <lineage>
        <taxon>Eukaryota</taxon>
        <taxon>Fungi</taxon>
        <taxon>Dikarya</taxon>
        <taxon>Ascomycota</taxon>
        <taxon>Pezizomycotina</taxon>
        <taxon>Sordariomycetes</taxon>
        <taxon>Sordariomycetidae</taxon>
        <taxon>Cephalothecales</taxon>
        <taxon>Cephalothecaceae</taxon>
        <taxon>Phialemonium</taxon>
    </lineage>
</organism>
<dbReference type="Pfam" id="PF02900">
    <property type="entry name" value="LigB"/>
    <property type="match status" value="1"/>
</dbReference>